<comment type="caution">
    <text evidence="8">Lacks conserved residue(s) required for the propagation of feature annotation.</text>
</comment>
<dbReference type="Pfam" id="PF01678">
    <property type="entry name" value="DAP_epimerase"/>
    <property type="match status" value="2"/>
</dbReference>
<dbReference type="NCBIfam" id="TIGR00652">
    <property type="entry name" value="DapF"/>
    <property type="match status" value="1"/>
</dbReference>
<comment type="catalytic activity">
    <reaction evidence="7 8">
        <text>(2S,6S)-2,6-diaminopimelate = meso-2,6-diaminopimelate</text>
        <dbReference type="Rhea" id="RHEA:15393"/>
        <dbReference type="ChEBI" id="CHEBI:57609"/>
        <dbReference type="ChEBI" id="CHEBI:57791"/>
        <dbReference type="EC" id="5.1.1.7"/>
    </reaction>
</comment>
<dbReference type="Gene3D" id="3.10.310.10">
    <property type="entry name" value="Diaminopimelate Epimerase, Chain A, domain 1"/>
    <property type="match status" value="2"/>
</dbReference>
<dbReference type="PANTHER" id="PTHR31689:SF0">
    <property type="entry name" value="DIAMINOPIMELATE EPIMERASE"/>
    <property type="match status" value="1"/>
</dbReference>
<dbReference type="RefSeq" id="WP_203985549.1">
    <property type="nucleotide sequence ID" value="NZ_BOOU01000046.1"/>
</dbReference>
<comment type="similarity">
    <text evidence="2 8">Belongs to the diaminopimelate epimerase family.</text>
</comment>
<dbReference type="GO" id="GO:0008837">
    <property type="term" value="F:diaminopimelate epimerase activity"/>
    <property type="evidence" value="ECO:0007669"/>
    <property type="project" value="UniProtKB-UniRule"/>
</dbReference>
<evidence type="ECO:0000256" key="6">
    <source>
        <dbReference type="ARBA" id="ARBA00023235"/>
    </source>
</evidence>
<feature type="active site" description="Proton donor" evidence="8">
    <location>
        <position position="92"/>
    </location>
</feature>
<feature type="binding site" evidence="8">
    <location>
        <position position="11"/>
    </location>
    <ligand>
        <name>substrate</name>
    </ligand>
</feature>
<proteinExistence type="inferred from homology"/>
<keyword evidence="8" id="KW-0963">Cytoplasm</keyword>
<evidence type="ECO:0000256" key="1">
    <source>
        <dbReference type="ARBA" id="ARBA00005196"/>
    </source>
</evidence>
<dbReference type="InterPro" id="IPR018510">
    <property type="entry name" value="DAP_epimerase_AS"/>
</dbReference>
<feature type="active site" description="Proton acceptor" evidence="8">
    <location>
        <position position="223"/>
    </location>
</feature>
<protein>
    <recommendedName>
        <fullName evidence="3 8">Diaminopimelate epimerase</fullName>
        <shortName evidence="8">DAP epimerase</shortName>
        <ecNumber evidence="3 8">5.1.1.7</ecNumber>
    </recommendedName>
    <alternativeName>
        <fullName evidence="8">PLP-independent amino acid racemase</fullName>
    </alternativeName>
</protein>
<evidence type="ECO:0000256" key="8">
    <source>
        <dbReference type="HAMAP-Rule" id="MF_00197"/>
    </source>
</evidence>
<evidence type="ECO:0000256" key="4">
    <source>
        <dbReference type="ARBA" id="ARBA00022605"/>
    </source>
</evidence>
<feature type="active site" evidence="9">
    <location>
        <position position="92"/>
    </location>
</feature>
<dbReference type="InterPro" id="IPR001653">
    <property type="entry name" value="DAP_epimerase_DapF"/>
</dbReference>
<keyword evidence="5 8" id="KW-0457">Lysine biosynthesis</keyword>
<comment type="subcellular location">
    <subcellularLocation>
        <location evidence="8">Cytoplasm</location>
    </subcellularLocation>
</comment>
<evidence type="ECO:0000313" key="11">
    <source>
        <dbReference type="Proteomes" id="UP000655287"/>
    </source>
</evidence>
<evidence type="ECO:0000256" key="9">
    <source>
        <dbReference type="PROSITE-ProRule" id="PRU10125"/>
    </source>
</evidence>
<dbReference type="EC" id="5.1.1.7" evidence="3 8"/>
<dbReference type="Proteomes" id="UP000655287">
    <property type="component" value="Unassembled WGS sequence"/>
</dbReference>
<name>A0A919R3B8_9ACTN</name>
<feature type="binding site" evidence="8">
    <location>
        <position position="83"/>
    </location>
    <ligand>
        <name>substrate</name>
    </ligand>
</feature>
<dbReference type="PANTHER" id="PTHR31689">
    <property type="entry name" value="DIAMINOPIMELATE EPIMERASE, CHLOROPLASTIC"/>
    <property type="match status" value="1"/>
</dbReference>
<evidence type="ECO:0000313" key="10">
    <source>
        <dbReference type="EMBL" id="GII78293.1"/>
    </source>
</evidence>
<dbReference type="EMBL" id="BOOU01000046">
    <property type="protein sequence ID" value="GII78293.1"/>
    <property type="molecule type" value="Genomic_DNA"/>
</dbReference>
<dbReference type="AlphaFoldDB" id="A0A919R3B8"/>
<feature type="binding site" evidence="8">
    <location>
        <position position="196"/>
    </location>
    <ligand>
        <name>substrate</name>
    </ligand>
</feature>
<evidence type="ECO:0000256" key="7">
    <source>
        <dbReference type="ARBA" id="ARBA00051712"/>
    </source>
</evidence>
<gene>
    <name evidence="8 10" type="primary">dapF</name>
    <name evidence="10" type="ORF">Sru01_32750</name>
</gene>
<accession>A0A919R3B8</accession>
<dbReference type="PROSITE" id="PS01326">
    <property type="entry name" value="DAP_EPIMERASE"/>
    <property type="match status" value="1"/>
</dbReference>
<feature type="site" description="Could be important to modulate the pK values of the two catalytic cysteine residues" evidence="8">
    <location>
        <position position="214"/>
    </location>
</feature>
<dbReference type="HAMAP" id="MF_00197">
    <property type="entry name" value="DAP_epimerase"/>
    <property type="match status" value="1"/>
</dbReference>
<sequence length="283" mass="29063">MRFVKGHGTENDFVILPDRDGGLELSAAVVAALCDRRAGIGADGVLRVVPAKLSAEAVAIVDRAGEAGGPPPRGADWFMDYRNADGGLAEMCGNGLRVFARYLVDAGLAEPGEFDVVTRGGLRRVRLEATGDVTVDMGRPVVGGESWASVGGTEYDGLVVSMGNPHLACVTGEPVARLDLTAQPGFDPAVFPHGVNVELVNAVGARRAVMRVYERGSGETRSCGTGAVAAAVAVAAVAGERTGTWTVEVPGGLLTVELDEHTSRLTGPAVLVAAGEVPPVALV</sequence>
<comment type="subunit">
    <text evidence="8">Homodimer.</text>
</comment>
<dbReference type="SUPFAM" id="SSF54506">
    <property type="entry name" value="Diaminopimelate epimerase-like"/>
    <property type="match status" value="2"/>
</dbReference>
<evidence type="ECO:0000256" key="5">
    <source>
        <dbReference type="ARBA" id="ARBA00023154"/>
    </source>
</evidence>
<organism evidence="10 11">
    <name type="scientific">Sphaerisporangium rufum</name>
    <dbReference type="NCBI Taxonomy" id="1381558"/>
    <lineage>
        <taxon>Bacteria</taxon>
        <taxon>Bacillati</taxon>
        <taxon>Actinomycetota</taxon>
        <taxon>Actinomycetes</taxon>
        <taxon>Streptosporangiales</taxon>
        <taxon>Streptosporangiaceae</taxon>
        <taxon>Sphaerisporangium</taxon>
    </lineage>
</organism>
<comment type="pathway">
    <text evidence="1 8">Amino-acid biosynthesis; L-lysine biosynthesis via DAP pathway; DL-2,6-diaminopimelate from LL-2,6-diaminopimelate: step 1/1.</text>
</comment>
<keyword evidence="11" id="KW-1185">Reference proteome</keyword>
<feature type="site" description="Could be important to modulate the pK values of the two catalytic cysteine residues" evidence="8">
    <location>
        <position position="166"/>
    </location>
</feature>
<keyword evidence="6 8" id="KW-0413">Isomerase</keyword>
<feature type="binding site" evidence="8">
    <location>
        <position position="164"/>
    </location>
    <ligand>
        <name>substrate</name>
    </ligand>
</feature>
<keyword evidence="4 8" id="KW-0028">Amino-acid biosynthesis</keyword>
<evidence type="ECO:0000256" key="3">
    <source>
        <dbReference type="ARBA" id="ARBA00013080"/>
    </source>
</evidence>
<comment type="function">
    <text evidence="8">Catalyzes the stereoinversion of LL-2,6-diaminopimelate (L,L-DAP) to meso-diaminopimelate (meso-DAP), a precursor of L-lysine and an essential component of the bacterial peptidoglycan.</text>
</comment>
<feature type="binding site" evidence="8">
    <location>
        <begin position="93"/>
        <end position="94"/>
    </location>
    <ligand>
        <name>substrate</name>
    </ligand>
</feature>
<dbReference type="GO" id="GO:0009089">
    <property type="term" value="P:lysine biosynthetic process via diaminopimelate"/>
    <property type="evidence" value="ECO:0007669"/>
    <property type="project" value="UniProtKB-UniRule"/>
</dbReference>
<dbReference type="GO" id="GO:0005829">
    <property type="term" value="C:cytosol"/>
    <property type="evidence" value="ECO:0007669"/>
    <property type="project" value="TreeGrafter"/>
</dbReference>
<feature type="binding site" evidence="8">
    <location>
        <begin position="214"/>
        <end position="215"/>
    </location>
    <ligand>
        <name>substrate</name>
    </ligand>
</feature>
<comment type="caution">
    <text evidence="10">The sequence shown here is derived from an EMBL/GenBank/DDBJ whole genome shotgun (WGS) entry which is preliminary data.</text>
</comment>
<evidence type="ECO:0000256" key="2">
    <source>
        <dbReference type="ARBA" id="ARBA00010219"/>
    </source>
</evidence>
<feature type="binding site" evidence="8">
    <location>
        <begin position="224"/>
        <end position="225"/>
    </location>
    <ligand>
        <name>substrate</name>
    </ligand>
</feature>
<reference evidence="10" key="1">
    <citation type="submission" date="2021-01" db="EMBL/GenBank/DDBJ databases">
        <title>Whole genome shotgun sequence of Sphaerisporangium rufum NBRC 109079.</title>
        <authorList>
            <person name="Komaki H."/>
            <person name="Tamura T."/>
        </authorList>
    </citation>
    <scope>NUCLEOTIDE SEQUENCE</scope>
    <source>
        <strain evidence="10">NBRC 109079</strain>
    </source>
</reference>